<dbReference type="SMART" id="SM00255">
    <property type="entry name" value="TIR"/>
    <property type="match status" value="1"/>
</dbReference>
<accession>A0A3N0C058</accession>
<evidence type="ECO:0000313" key="2">
    <source>
        <dbReference type="EMBL" id="RNL55561.1"/>
    </source>
</evidence>
<sequence length="382" mass="45202">MPSTPSIEISPILLRDNTDKINELIGFIEANGLKVKKIKTEPFIMASILYEKVDGMWNIHLYNYTRHRGTAFQYIYLALASILRRERIWFKTINPINLDEINNRILTDHFSGTTQFTRQVEFRQEVLQGIYIAFEIDLLLRQKKVTGEEVIGLFHDSEYLHELAGFGSALRRNGFETQAKEISDYFWKEKQYDFLKAIERIDECIDKNAITEKDYFYLQKTRFKSLKEIDFDSKFDIFMKDHNVKFEFDLAISFAGEDREIAKEISEALKKRGYRIFYNEYEKSKMWGKDLYEYLSIIYSTKAKYCLIILSENYVKKDWTRLERKAAQSKAFQDENEYILPLRLDDAIVPGILPTTGYIDFRNEKFEDIIGLLVQKINNYGN</sequence>
<organism evidence="2 3">
    <name type="scientific">Pedobacter jejuensis</name>
    <dbReference type="NCBI Taxonomy" id="1268550"/>
    <lineage>
        <taxon>Bacteria</taxon>
        <taxon>Pseudomonadati</taxon>
        <taxon>Bacteroidota</taxon>
        <taxon>Sphingobacteriia</taxon>
        <taxon>Sphingobacteriales</taxon>
        <taxon>Sphingobacteriaceae</taxon>
        <taxon>Pedobacter</taxon>
    </lineage>
</organism>
<proteinExistence type="predicted"/>
<dbReference type="InterPro" id="IPR035897">
    <property type="entry name" value="Toll_tir_struct_dom_sf"/>
</dbReference>
<keyword evidence="3" id="KW-1185">Reference proteome</keyword>
<dbReference type="EMBL" id="RBEE01000005">
    <property type="protein sequence ID" value="RNL55561.1"/>
    <property type="molecule type" value="Genomic_DNA"/>
</dbReference>
<evidence type="ECO:0000313" key="3">
    <source>
        <dbReference type="Proteomes" id="UP000274046"/>
    </source>
</evidence>
<dbReference type="RefSeq" id="WP_123204666.1">
    <property type="nucleotide sequence ID" value="NZ_RBEE01000005.1"/>
</dbReference>
<comment type="caution">
    <text evidence="2">The sequence shown here is derived from an EMBL/GenBank/DDBJ whole genome shotgun (WGS) entry which is preliminary data.</text>
</comment>
<dbReference type="PROSITE" id="PS50104">
    <property type="entry name" value="TIR"/>
    <property type="match status" value="1"/>
</dbReference>
<dbReference type="SUPFAM" id="SSF52200">
    <property type="entry name" value="Toll/Interleukin receptor TIR domain"/>
    <property type="match status" value="1"/>
</dbReference>
<dbReference type="GO" id="GO:0007165">
    <property type="term" value="P:signal transduction"/>
    <property type="evidence" value="ECO:0007669"/>
    <property type="project" value="InterPro"/>
</dbReference>
<reference evidence="2 3" key="1">
    <citation type="submission" date="2018-10" db="EMBL/GenBank/DDBJ databases">
        <title>Genome sequencing of Pedobacter jejuensis TNB23.</title>
        <authorList>
            <person name="Cho Y.-J."/>
            <person name="Cho A."/>
            <person name="Kim O.-S."/>
        </authorList>
    </citation>
    <scope>NUCLEOTIDE SEQUENCE [LARGE SCALE GENOMIC DNA]</scope>
    <source>
        <strain evidence="2 3">TNB23</strain>
    </source>
</reference>
<feature type="domain" description="TIR" evidence="1">
    <location>
        <begin position="246"/>
        <end position="373"/>
    </location>
</feature>
<dbReference type="OrthoDB" id="583767at2"/>
<dbReference type="AlphaFoldDB" id="A0A3N0C058"/>
<protein>
    <submittedName>
        <fullName evidence="2">TIR domain-containing protein</fullName>
    </submittedName>
</protein>
<dbReference type="Pfam" id="PF13676">
    <property type="entry name" value="TIR_2"/>
    <property type="match status" value="1"/>
</dbReference>
<dbReference type="InterPro" id="IPR000157">
    <property type="entry name" value="TIR_dom"/>
</dbReference>
<dbReference type="Proteomes" id="UP000274046">
    <property type="component" value="Unassembled WGS sequence"/>
</dbReference>
<gene>
    <name evidence="2" type="ORF">D7004_04425</name>
</gene>
<evidence type="ECO:0000259" key="1">
    <source>
        <dbReference type="PROSITE" id="PS50104"/>
    </source>
</evidence>
<dbReference type="Gene3D" id="3.40.50.10140">
    <property type="entry name" value="Toll/interleukin-1 receptor homology (TIR) domain"/>
    <property type="match status" value="1"/>
</dbReference>
<name>A0A3N0C058_9SPHI</name>